<dbReference type="Pfam" id="PF02620">
    <property type="entry name" value="YceD"/>
    <property type="match status" value="1"/>
</dbReference>
<evidence type="ECO:0000313" key="1">
    <source>
        <dbReference type="EMBL" id="KAF4389089.1"/>
    </source>
</evidence>
<dbReference type="PANTHER" id="PTHR34374">
    <property type="entry name" value="LARGE RIBOSOMAL RNA SUBUNIT ACCUMULATION PROTEIN YCED HOMOLOG 1, CHLOROPLASTIC"/>
    <property type="match status" value="1"/>
</dbReference>
<evidence type="ECO:0000313" key="2">
    <source>
        <dbReference type="Proteomes" id="UP000525078"/>
    </source>
</evidence>
<organism evidence="1 2">
    <name type="scientific">Cannabis sativa</name>
    <name type="common">Hemp</name>
    <name type="synonym">Marijuana</name>
    <dbReference type="NCBI Taxonomy" id="3483"/>
    <lineage>
        <taxon>Eukaryota</taxon>
        <taxon>Viridiplantae</taxon>
        <taxon>Streptophyta</taxon>
        <taxon>Embryophyta</taxon>
        <taxon>Tracheophyta</taxon>
        <taxon>Spermatophyta</taxon>
        <taxon>Magnoliopsida</taxon>
        <taxon>eudicotyledons</taxon>
        <taxon>Gunneridae</taxon>
        <taxon>Pentapetalae</taxon>
        <taxon>rosids</taxon>
        <taxon>fabids</taxon>
        <taxon>Rosales</taxon>
        <taxon>Cannabaceae</taxon>
        <taxon>Cannabis</taxon>
    </lineage>
</organism>
<gene>
    <name evidence="1" type="ORF">F8388_026818</name>
</gene>
<protein>
    <submittedName>
        <fullName evidence="1">Uncharacterized protein</fullName>
    </submittedName>
</protein>
<sequence>MSFVIPSSSSMIPSTCFNQCKVFHLKANQTTCLSPCFTLFHGKHPFCIIENVHTIFREKPLSALRCNYQSNGEDIISFDYEDEEKEDIEDTGSPWEGAVIYKRNSSITHVEYCTTLERLGLGKLSTEVSKSRASVMGLRVTKAVKDYPFGTPVHISVDITRKKRKLRLDGIIKTVFTLGCSRCGEAAAESIFSDFSLLLTEEPVEEPETIDMSMIFGENKSKVFTGNGEDGEEEDDEASIDFEDRLYFPPKEKEIDISKHIRDLLHLEITINSVCDANCKGMCFNCGMNLNTSKCICSKEEVKTNSFGPLGNLKKQMQSNK</sequence>
<dbReference type="Proteomes" id="UP000525078">
    <property type="component" value="Unassembled WGS sequence"/>
</dbReference>
<accession>A0A7J6H3T4</accession>
<dbReference type="AlphaFoldDB" id="A0A7J6H3T4"/>
<dbReference type="InterPro" id="IPR003772">
    <property type="entry name" value="YceD"/>
</dbReference>
<comment type="caution">
    <text evidence="1">The sequence shown here is derived from an EMBL/GenBank/DDBJ whole genome shotgun (WGS) entry which is preliminary data.</text>
</comment>
<dbReference type="PANTHER" id="PTHR34374:SF1">
    <property type="entry name" value="LARGE RIBOSOMAL RNA SUBUNIT ACCUMULATION PROTEIN YCED HOMOLOG 1, CHLOROPLASTIC"/>
    <property type="match status" value="1"/>
</dbReference>
<dbReference type="EMBL" id="JAATIP010000032">
    <property type="protein sequence ID" value="KAF4389089.1"/>
    <property type="molecule type" value="Genomic_DNA"/>
</dbReference>
<reference evidence="1 2" key="1">
    <citation type="journal article" date="2020" name="bioRxiv">
        <title>Sequence and annotation of 42 cannabis genomes reveals extensive copy number variation in cannabinoid synthesis and pathogen resistance genes.</title>
        <authorList>
            <person name="Mckernan K.J."/>
            <person name="Helbert Y."/>
            <person name="Kane L.T."/>
            <person name="Ebling H."/>
            <person name="Zhang L."/>
            <person name="Liu B."/>
            <person name="Eaton Z."/>
            <person name="Mclaughlin S."/>
            <person name="Kingan S."/>
            <person name="Baybayan P."/>
            <person name="Concepcion G."/>
            <person name="Jordan M."/>
            <person name="Riva A."/>
            <person name="Barbazuk W."/>
            <person name="Harkins T."/>
        </authorList>
    </citation>
    <scope>NUCLEOTIDE SEQUENCE [LARGE SCALE GENOMIC DNA]</scope>
    <source>
        <strain evidence="2">cv. Jamaican Lion 4</strain>
        <tissue evidence="1">Leaf</tissue>
    </source>
</reference>
<name>A0A7J6H3T4_CANSA</name>
<proteinExistence type="predicted"/>